<comment type="caution">
    <text evidence="3">The sequence shown here is derived from an EMBL/GenBank/DDBJ whole genome shotgun (WGS) entry which is preliminary data.</text>
</comment>
<gene>
    <name evidence="3" type="ORF">A2713_01690</name>
</gene>
<sequence length="359" mass="40598">MIKKPKYKGRRDLKRDGFSDNLAPLESLDLNKVKTFDDLVRGMKNTAFGGRAVGEAADVLEAMIRDKDCFVVGTFAGAMTVAKMGLLICEMIDRGMLQAIVSTGALMTHGMVEGVGMTHFKYDSRMNDENLFKSGYNRIYDTLELERNLDDLELIVFKVFSKLNFKKTYSSYEILEKVGQYLKKTIGAERAILKSAYEKKVPVYIPAFSDSEFALDIGVFNRRQKLKNKPLLKTSEFLDLEHFTNLIRKQKKIGIFTIGGGVPRNWAQQVAPYLDLINKRVGRGGKFIRYQYGVRICPEPAHWGGLSGCTYSEGVSWGKMLPLEEGGRFAEVLCDATIAWPIILKAVIERMEKNKRNKL</sequence>
<reference evidence="3 4" key="1">
    <citation type="journal article" date="2016" name="Nat. Commun.">
        <title>Thousands of microbial genomes shed light on interconnected biogeochemical processes in an aquifer system.</title>
        <authorList>
            <person name="Anantharaman K."/>
            <person name="Brown C.T."/>
            <person name="Hug L.A."/>
            <person name="Sharon I."/>
            <person name="Castelle C.J."/>
            <person name="Probst A.J."/>
            <person name="Thomas B.C."/>
            <person name="Singh A."/>
            <person name="Wilkins M.J."/>
            <person name="Karaoz U."/>
            <person name="Brodie E.L."/>
            <person name="Williams K.H."/>
            <person name="Hubbard S.S."/>
            <person name="Banfield J.F."/>
        </authorList>
    </citation>
    <scope>NUCLEOTIDE SEQUENCE [LARGE SCALE GENOMIC DNA]</scope>
</reference>
<proteinExistence type="inferred from homology"/>
<dbReference type="PANTHER" id="PTHR11703:SF2">
    <property type="entry name" value="DEOXYHYPUSINE SYNTHASE-LIKE PROTEIN"/>
    <property type="match status" value="1"/>
</dbReference>
<name>A0A1F4UQ29_UNCKA</name>
<protein>
    <submittedName>
        <fullName evidence="3">Deoxyhypusine synthase</fullName>
    </submittedName>
</protein>
<dbReference type="InterPro" id="IPR036982">
    <property type="entry name" value="Deoxyhypusine_synthase_sf"/>
</dbReference>
<dbReference type="InterPro" id="IPR002773">
    <property type="entry name" value="Deoxyhypusine_synthase"/>
</dbReference>
<dbReference type="InterPro" id="IPR029035">
    <property type="entry name" value="DHS-like_NAD/FAD-binding_dom"/>
</dbReference>
<dbReference type="PANTHER" id="PTHR11703">
    <property type="entry name" value="DEOXYHYPUSINE SYNTHASE"/>
    <property type="match status" value="1"/>
</dbReference>
<dbReference type="Gene3D" id="3.40.910.10">
    <property type="entry name" value="Deoxyhypusine synthase"/>
    <property type="match status" value="1"/>
</dbReference>
<evidence type="ECO:0000256" key="2">
    <source>
        <dbReference type="ARBA" id="ARBA00022679"/>
    </source>
</evidence>
<comment type="similarity">
    <text evidence="1">Belongs to the deoxyhypusine synthase family.</text>
</comment>
<evidence type="ECO:0000313" key="3">
    <source>
        <dbReference type="EMBL" id="OGC47054.1"/>
    </source>
</evidence>
<evidence type="ECO:0000256" key="1">
    <source>
        <dbReference type="ARBA" id="ARBA00009892"/>
    </source>
</evidence>
<dbReference type="Pfam" id="PF01916">
    <property type="entry name" value="DS"/>
    <property type="match status" value="1"/>
</dbReference>
<keyword evidence="2" id="KW-0808">Transferase</keyword>
<dbReference type="GO" id="GO:0034038">
    <property type="term" value="F:deoxyhypusine synthase activity"/>
    <property type="evidence" value="ECO:0007669"/>
    <property type="project" value="TreeGrafter"/>
</dbReference>
<evidence type="ECO:0000313" key="4">
    <source>
        <dbReference type="Proteomes" id="UP000176444"/>
    </source>
</evidence>
<dbReference type="SUPFAM" id="SSF52467">
    <property type="entry name" value="DHS-like NAD/FAD-binding domain"/>
    <property type="match status" value="1"/>
</dbReference>
<dbReference type="GO" id="GO:0005737">
    <property type="term" value="C:cytoplasm"/>
    <property type="evidence" value="ECO:0007669"/>
    <property type="project" value="TreeGrafter"/>
</dbReference>
<dbReference type="AlphaFoldDB" id="A0A1F4UQ29"/>
<accession>A0A1F4UQ29</accession>
<dbReference type="EMBL" id="MEUX01000022">
    <property type="protein sequence ID" value="OGC47054.1"/>
    <property type="molecule type" value="Genomic_DNA"/>
</dbReference>
<dbReference type="Proteomes" id="UP000176444">
    <property type="component" value="Unassembled WGS sequence"/>
</dbReference>
<organism evidence="3 4">
    <name type="scientific">candidate division WWE3 bacterium RIFCSPHIGHO2_01_FULL_35_17</name>
    <dbReference type="NCBI Taxonomy" id="1802614"/>
    <lineage>
        <taxon>Bacteria</taxon>
        <taxon>Katanobacteria</taxon>
    </lineage>
</organism>